<dbReference type="EMBL" id="JANPWB010000010">
    <property type="protein sequence ID" value="KAJ1137557.1"/>
    <property type="molecule type" value="Genomic_DNA"/>
</dbReference>
<organism evidence="1 2">
    <name type="scientific">Pleurodeles waltl</name>
    <name type="common">Iberian ribbed newt</name>
    <dbReference type="NCBI Taxonomy" id="8319"/>
    <lineage>
        <taxon>Eukaryota</taxon>
        <taxon>Metazoa</taxon>
        <taxon>Chordata</taxon>
        <taxon>Craniata</taxon>
        <taxon>Vertebrata</taxon>
        <taxon>Euteleostomi</taxon>
        <taxon>Amphibia</taxon>
        <taxon>Batrachia</taxon>
        <taxon>Caudata</taxon>
        <taxon>Salamandroidea</taxon>
        <taxon>Salamandridae</taxon>
        <taxon>Pleurodelinae</taxon>
        <taxon>Pleurodeles</taxon>
    </lineage>
</organism>
<evidence type="ECO:0000313" key="1">
    <source>
        <dbReference type="EMBL" id="KAJ1137557.1"/>
    </source>
</evidence>
<evidence type="ECO:0000313" key="2">
    <source>
        <dbReference type="Proteomes" id="UP001066276"/>
    </source>
</evidence>
<gene>
    <name evidence="1" type="ORF">NDU88_003955</name>
</gene>
<comment type="caution">
    <text evidence="1">The sequence shown here is derived from an EMBL/GenBank/DDBJ whole genome shotgun (WGS) entry which is preliminary data.</text>
</comment>
<accession>A0AAV7QDF5</accession>
<name>A0AAV7QDF5_PLEWA</name>
<protein>
    <submittedName>
        <fullName evidence="1">Uncharacterized protein</fullName>
    </submittedName>
</protein>
<proteinExistence type="predicted"/>
<dbReference type="Proteomes" id="UP001066276">
    <property type="component" value="Chromosome 6"/>
</dbReference>
<reference evidence="1" key="1">
    <citation type="journal article" date="2022" name="bioRxiv">
        <title>Sequencing and chromosome-scale assembly of the giantPleurodeles waltlgenome.</title>
        <authorList>
            <person name="Brown T."/>
            <person name="Elewa A."/>
            <person name="Iarovenko S."/>
            <person name="Subramanian E."/>
            <person name="Araus A.J."/>
            <person name="Petzold A."/>
            <person name="Susuki M."/>
            <person name="Suzuki K.-i.T."/>
            <person name="Hayashi T."/>
            <person name="Toyoda A."/>
            <person name="Oliveira C."/>
            <person name="Osipova E."/>
            <person name="Leigh N.D."/>
            <person name="Simon A."/>
            <person name="Yun M.H."/>
        </authorList>
    </citation>
    <scope>NUCLEOTIDE SEQUENCE</scope>
    <source>
        <strain evidence="1">20211129_DDA</strain>
        <tissue evidence="1">Liver</tissue>
    </source>
</reference>
<dbReference type="AlphaFoldDB" id="A0AAV7QDF5"/>
<sequence length="178" mass="18827">MPHGPNRQVGRPTGPAGIGVAVPPTCAGGAALEYCCTTWLDRAWFPLGGCFGAPKKRLCPGAGTLAVGRQPPDFCGATWWSCMVPRPQASCLGLLVVLIGPAECGVCGSDCCWDQGTTLVVGMNWGCWPGPIYFWRACWLCLEAAGADDWLLVALGVCDAVTQFLFPAHLAVFVMRIP</sequence>
<keyword evidence="2" id="KW-1185">Reference proteome</keyword>